<feature type="domain" description="C2H2-type" evidence="10">
    <location>
        <begin position="292"/>
        <end position="320"/>
    </location>
</feature>
<dbReference type="Proteomes" id="UP001153714">
    <property type="component" value="Chromosome 20"/>
</dbReference>
<dbReference type="GO" id="GO:0000978">
    <property type="term" value="F:RNA polymerase II cis-regulatory region sequence-specific DNA binding"/>
    <property type="evidence" value="ECO:0007669"/>
    <property type="project" value="TreeGrafter"/>
</dbReference>
<evidence type="ECO:0000256" key="2">
    <source>
        <dbReference type="ARBA" id="ARBA00022723"/>
    </source>
</evidence>
<evidence type="ECO:0000256" key="5">
    <source>
        <dbReference type="ARBA" id="ARBA00022833"/>
    </source>
</evidence>
<feature type="domain" description="C2H2-type" evidence="10">
    <location>
        <begin position="349"/>
        <end position="376"/>
    </location>
</feature>
<evidence type="ECO:0000256" key="7">
    <source>
        <dbReference type="ARBA" id="ARBA00023163"/>
    </source>
</evidence>
<dbReference type="PROSITE" id="PS00028">
    <property type="entry name" value="ZINC_FINGER_C2H2_1"/>
    <property type="match status" value="6"/>
</dbReference>
<evidence type="ECO:0000259" key="10">
    <source>
        <dbReference type="PROSITE" id="PS50157"/>
    </source>
</evidence>
<dbReference type="Gene3D" id="3.30.160.60">
    <property type="entry name" value="Classic Zinc Finger"/>
    <property type="match status" value="5"/>
</dbReference>
<feature type="domain" description="C2H2-type" evidence="10">
    <location>
        <begin position="178"/>
        <end position="200"/>
    </location>
</feature>
<dbReference type="GO" id="GO:0008270">
    <property type="term" value="F:zinc ion binding"/>
    <property type="evidence" value="ECO:0007669"/>
    <property type="project" value="UniProtKB-KW"/>
</dbReference>
<evidence type="ECO:0000256" key="1">
    <source>
        <dbReference type="ARBA" id="ARBA00004123"/>
    </source>
</evidence>
<evidence type="ECO:0000256" key="3">
    <source>
        <dbReference type="ARBA" id="ARBA00022737"/>
    </source>
</evidence>
<organism evidence="11 12">
    <name type="scientific">Diatraea saccharalis</name>
    <name type="common">sugarcane borer</name>
    <dbReference type="NCBI Taxonomy" id="40085"/>
    <lineage>
        <taxon>Eukaryota</taxon>
        <taxon>Metazoa</taxon>
        <taxon>Ecdysozoa</taxon>
        <taxon>Arthropoda</taxon>
        <taxon>Hexapoda</taxon>
        <taxon>Insecta</taxon>
        <taxon>Pterygota</taxon>
        <taxon>Neoptera</taxon>
        <taxon>Endopterygota</taxon>
        <taxon>Lepidoptera</taxon>
        <taxon>Glossata</taxon>
        <taxon>Ditrysia</taxon>
        <taxon>Pyraloidea</taxon>
        <taxon>Crambidae</taxon>
        <taxon>Crambinae</taxon>
        <taxon>Diatraea</taxon>
    </lineage>
</organism>
<keyword evidence="7" id="KW-0804">Transcription</keyword>
<evidence type="ECO:0000256" key="4">
    <source>
        <dbReference type="ARBA" id="ARBA00022771"/>
    </source>
</evidence>
<dbReference type="PROSITE" id="PS50157">
    <property type="entry name" value="ZINC_FINGER_C2H2_2"/>
    <property type="match status" value="6"/>
</dbReference>
<reference evidence="11" key="2">
    <citation type="submission" date="2022-10" db="EMBL/GenBank/DDBJ databases">
        <authorList>
            <consortium name="ENA_rothamsted_submissions"/>
            <consortium name="culmorum"/>
            <person name="King R."/>
        </authorList>
    </citation>
    <scope>NUCLEOTIDE SEQUENCE</scope>
</reference>
<accession>A0A9N9R562</accession>
<evidence type="ECO:0000313" key="12">
    <source>
        <dbReference type="Proteomes" id="UP001153714"/>
    </source>
</evidence>
<dbReference type="FunFam" id="3.30.160.60:FF:000202">
    <property type="entry name" value="Zinc finger protein 574"/>
    <property type="match status" value="1"/>
</dbReference>
<keyword evidence="6" id="KW-0805">Transcription regulation</keyword>
<protein>
    <recommendedName>
        <fullName evidence="10">C2H2-type domain-containing protein</fullName>
    </recommendedName>
</protein>
<gene>
    <name evidence="11" type="ORF">DIATSA_LOCUS7362</name>
</gene>
<dbReference type="GO" id="GO:0032502">
    <property type="term" value="P:developmental process"/>
    <property type="evidence" value="ECO:0007669"/>
    <property type="project" value="UniProtKB-ARBA"/>
</dbReference>
<dbReference type="GO" id="GO:0001227">
    <property type="term" value="F:DNA-binding transcription repressor activity, RNA polymerase II-specific"/>
    <property type="evidence" value="ECO:0007669"/>
    <property type="project" value="TreeGrafter"/>
</dbReference>
<keyword evidence="5" id="KW-0862">Zinc</keyword>
<dbReference type="GO" id="GO:0005654">
    <property type="term" value="C:nucleoplasm"/>
    <property type="evidence" value="ECO:0007669"/>
    <property type="project" value="TreeGrafter"/>
</dbReference>
<keyword evidence="2" id="KW-0479">Metal-binding</keyword>
<name>A0A9N9R562_9NEOP</name>
<keyword evidence="12" id="KW-1185">Reference proteome</keyword>
<feature type="domain" description="C2H2-type" evidence="10">
    <location>
        <begin position="233"/>
        <end position="261"/>
    </location>
</feature>
<dbReference type="SMART" id="SM00355">
    <property type="entry name" value="ZnF_C2H2"/>
    <property type="match status" value="9"/>
</dbReference>
<evidence type="ECO:0000313" key="11">
    <source>
        <dbReference type="EMBL" id="CAG9789643.1"/>
    </source>
</evidence>
<dbReference type="Pfam" id="PF00096">
    <property type="entry name" value="zf-C2H2"/>
    <property type="match status" value="2"/>
</dbReference>
<evidence type="ECO:0000256" key="8">
    <source>
        <dbReference type="ARBA" id="ARBA00023242"/>
    </source>
</evidence>
<dbReference type="PANTHER" id="PTHR24399:SF70">
    <property type="entry name" value="C2H2-TYPE DOMAIN-CONTAINING PROTEIN"/>
    <property type="match status" value="1"/>
</dbReference>
<feature type="domain" description="C2H2-type" evidence="10">
    <location>
        <begin position="81"/>
        <end position="108"/>
    </location>
</feature>
<reference evidence="11" key="1">
    <citation type="submission" date="2021-12" db="EMBL/GenBank/DDBJ databases">
        <authorList>
            <person name="King R."/>
        </authorList>
    </citation>
    <scope>NUCLEOTIDE SEQUENCE</scope>
</reference>
<keyword evidence="3" id="KW-0677">Repeat</keyword>
<dbReference type="EMBL" id="OU893351">
    <property type="protein sequence ID" value="CAG9789643.1"/>
    <property type="molecule type" value="Genomic_DNA"/>
</dbReference>
<dbReference type="SUPFAM" id="SSF57667">
    <property type="entry name" value="beta-beta-alpha zinc fingers"/>
    <property type="match status" value="3"/>
</dbReference>
<comment type="subcellular location">
    <subcellularLocation>
        <location evidence="1">Nucleus</location>
    </subcellularLocation>
</comment>
<evidence type="ECO:0000256" key="6">
    <source>
        <dbReference type="ARBA" id="ARBA00023015"/>
    </source>
</evidence>
<keyword evidence="8" id="KW-0539">Nucleus</keyword>
<dbReference type="InterPro" id="IPR013087">
    <property type="entry name" value="Znf_C2H2_type"/>
</dbReference>
<dbReference type="PANTHER" id="PTHR24399">
    <property type="entry name" value="ZINC FINGER AND BTB DOMAIN-CONTAINING"/>
    <property type="match status" value="1"/>
</dbReference>
<dbReference type="InterPro" id="IPR036236">
    <property type="entry name" value="Znf_C2H2_sf"/>
</dbReference>
<sequence>MRKLCSEYFYQLEKLRGKRITAKMLERRFTNVDISHPVISSPDLVTRPFKPTEKTGHITNITALLTYSNVTAFKTKYKNGFPCFYCNTRFDNLEILRCHQKNHCKENIMALVKKKYRPGRPDCLVVYVEVTDLKCTLCERSIKNLNALKIHLTSEHKKTMYLQYTDRVIPFKILGAGYMCQICNFYFETFGTIEKHMNTHYRNFVCEQCGAGFIAKNRLKIHVYNIHRGVGVFPCEKCNKTFHTRNKLKVHFDLVHKMVKKIQCPKCPARFAYYFVCQKHLVDVHGMIPVKYKCNVCDKAFTRRFHLSNHIKKDHLDEKNTYCQLCTYNCFSNNELKIHMAKQHGEKLFECSVCEKCYSSQKSLKQHMNIHRDTNKQEFE</sequence>
<dbReference type="OrthoDB" id="8117402at2759"/>
<proteinExistence type="predicted"/>
<keyword evidence="4 9" id="KW-0863">Zinc-finger</keyword>
<evidence type="ECO:0000256" key="9">
    <source>
        <dbReference type="PROSITE-ProRule" id="PRU00042"/>
    </source>
</evidence>
<dbReference type="AlphaFoldDB" id="A0A9N9R562"/>
<feature type="domain" description="C2H2-type" evidence="10">
    <location>
        <begin position="204"/>
        <end position="229"/>
    </location>
</feature>